<proteinExistence type="predicted"/>
<organism evidence="1">
    <name type="scientific">Mizugakiibacter sediminis</name>
    <dbReference type="NCBI Taxonomy" id="1475481"/>
    <lineage>
        <taxon>Bacteria</taxon>
        <taxon>Pseudomonadati</taxon>
        <taxon>Pseudomonadota</taxon>
        <taxon>Gammaproteobacteria</taxon>
        <taxon>Lysobacterales</taxon>
        <taxon>Rhodanobacteraceae</taxon>
        <taxon>Mizugakiibacter</taxon>
    </lineage>
</organism>
<dbReference type="AlphaFoldDB" id="A0A0K8QNJ2"/>
<dbReference type="EMBL" id="DF970208">
    <property type="protein sequence ID" value="GAP66454.1"/>
    <property type="molecule type" value="Genomic_DNA"/>
</dbReference>
<accession>A0A0K8QNJ2</accession>
<evidence type="ECO:0000313" key="1">
    <source>
        <dbReference type="EMBL" id="GAP66454.1"/>
    </source>
</evidence>
<dbReference type="SUPFAM" id="SSF53474">
    <property type="entry name" value="alpha/beta-Hydrolases"/>
    <property type="match status" value="1"/>
</dbReference>
<name>A0A0K8QNJ2_9GAMM</name>
<dbReference type="Proteomes" id="UP000253740">
    <property type="component" value="Unassembled WGS sequence"/>
</dbReference>
<dbReference type="STRING" id="1475481.GCA_000953855_01797"/>
<keyword evidence="2" id="KW-1185">Reference proteome</keyword>
<dbReference type="InterPro" id="IPR029058">
    <property type="entry name" value="AB_hydrolase_fold"/>
</dbReference>
<protein>
    <submittedName>
        <fullName evidence="1">Putative hydrolase of the alpha/beta superfamily</fullName>
    </submittedName>
</protein>
<sequence>MIPYRFGARERRMFGVFHPPAGERARGSAVLLLNPFGQEAIRSHRIFRVLAERLARRGFPVLRFDYYATGDSDGECEQGTLAGWCDDVRTAHAELLARSGCRAAAWVGLRLGASLGLLAARADAAPRMLLLWDPVIDGGAYLDELRLAHMNFLAEDFGIDWPAFAARFGRPREGVVDEALGFPLPLELRAELRAMALAAAPPQTARVHVLVTAEGAAQARLRERLAAAPSLEWRALASSSPWNSDEAMSAAIVPADVLDHIEATVETLP</sequence>
<evidence type="ECO:0000313" key="2">
    <source>
        <dbReference type="Proteomes" id="UP000253740"/>
    </source>
</evidence>
<dbReference type="Gene3D" id="3.40.50.1820">
    <property type="entry name" value="alpha/beta hydrolase"/>
    <property type="match status" value="1"/>
</dbReference>
<reference evidence="1" key="1">
    <citation type="submission" date="2015-08" db="EMBL/GenBank/DDBJ databases">
        <title>Complete DNA Sequence of Pseudomonas syringae pv. actinidiae, the Causal Agent of Kiwifruit Canker Disease.</title>
        <authorList>
            <person name="Rikkerink E.H.A."/>
            <person name="Fineran P.C."/>
        </authorList>
    </citation>
    <scope>NUCLEOTIDE SEQUENCE</scope>
    <source>
        <strain evidence="1">SkMP5</strain>
    </source>
</reference>
<keyword evidence="1" id="KW-0378">Hydrolase</keyword>
<gene>
    <name evidence="1" type="ORF">MBSD_n1762</name>
</gene>
<dbReference type="GO" id="GO:0016787">
    <property type="term" value="F:hydrolase activity"/>
    <property type="evidence" value="ECO:0007669"/>
    <property type="project" value="UniProtKB-KW"/>
</dbReference>